<keyword evidence="4" id="KW-1185">Reference proteome</keyword>
<gene>
    <name evidence="3" type="ORF">LMG18101_02681</name>
</gene>
<keyword evidence="3" id="KW-0560">Oxidoreductase</keyword>
<evidence type="ECO:0000313" key="4">
    <source>
        <dbReference type="Proteomes" id="UP001189757"/>
    </source>
</evidence>
<evidence type="ECO:0000256" key="1">
    <source>
        <dbReference type="SAM" id="SignalP"/>
    </source>
</evidence>
<feature type="domain" description="Sulfatase-modifying factor enzyme-like" evidence="2">
    <location>
        <begin position="74"/>
        <end position="358"/>
    </location>
</feature>
<dbReference type="EMBL" id="CATZLL010000007">
    <property type="protein sequence ID" value="CAJ0815722.1"/>
    <property type="molecule type" value="Genomic_DNA"/>
</dbReference>
<dbReference type="GO" id="GO:0120147">
    <property type="term" value="F:formylglycine-generating oxidase activity"/>
    <property type="evidence" value="ECO:0007669"/>
    <property type="project" value="UniProtKB-EC"/>
</dbReference>
<dbReference type="PANTHER" id="PTHR23150:SF19">
    <property type="entry name" value="FORMYLGLYCINE-GENERATING ENZYME"/>
    <property type="match status" value="1"/>
</dbReference>
<dbReference type="InterPro" id="IPR051043">
    <property type="entry name" value="Sulfatase_Mod_Factor_Kinase"/>
</dbReference>
<dbReference type="PANTHER" id="PTHR23150">
    <property type="entry name" value="SULFATASE MODIFYING FACTOR 1, 2"/>
    <property type="match status" value="1"/>
</dbReference>
<dbReference type="EC" id="1.8.3.7" evidence="3"/>
<evidence type="ECO:0000313" key="3">
    <source>
        <dbReference type="EMBL" id="CAJ0815722.1"/>
    </source>
</evidence>
<dbReference type="InterPro" id="IPR016187">
    <property type="entry name" value="CTDL_fold"/>
</dbReference>
<feature type="signal peptide" evidence="1">
    <location>
        <begin position="1"/>
        <end position="20"/>
    </location>
</feature>
<sequence length="361" mass="38730">MGAVHSTRRVRWVLAGAALAAAGTVLLHPAGGNMAARAANVVGAHTTPRPPLGTANACAHYAGLPPGWRQDTRAGMVHVSSGSFTFGTTLGYPDERPAQGAGKTRVSGFWIDQTEVTNAQFATFVATTGYVTDAERQGGAVVFHVPDTAELQARPYAWWRWVKGADWRHPTGPDSKLIDVDNQPVTRVTQADALAYAHWLGRDLPTEAEWEYAGKAGQDGADLETAPRDGNGKPGANYWQGIFPVLDTAEDGHAGIGPVGCYAANGFALYDMIGNVWEWTRDAYTGPHQSHANGDTRAVAVLDQPQRFGQNSNQPNRPTVIKGGSFLCSPDFCVRYRASAREAQEADLPAAHIGFRTILRD</sequence>
<dbReference type="InterPro" id="IPR042095">
    <property type="entry name" value="SUMF_sf"/>
</dbReference>
<name>A0ABM9K566_9RALS</name>
<organism evidence="3 4">
    <name type="scientific">Ralstonia flaminis</name>
    <dbReference type="NCBI Taxonomy" id="3058597"/>
    <lineage>
        <taxon>Bacteria</taxon>
        <taxon>Pseudomonadati</taxon>
        <taxon>Pseudomonadota</taxon>
        <taxon>Betaproteobacteria</taxon>
        <taxon>Burkholderiales</taxon>
        <taxon>Burkholderiaceae</taxon>
        <taxon>Ralstonia</taxon>
    </lineage>
</organism>
<dbReference type="RefSeq" id="WP_316681382.1">
    <property type="nucleotide sequence ID" value="NZ_CATZLL010000007.1"/>
</dbReference>
<dbReference type="InterPro" id="IPR005532">
    <property type="entry name" value="SUMF_dom"/>
</dbReference>
<dbReference type="Gene3D" id="3.90.1580.10">
    <property type="entry name" value="paralog of FGE (formylglycine-generating enzyme)"/>
    <property type="match status" value="1"/>
</dbReference>
<reference evidence="3 4" key="1">
    <citation type="submission" date="2023-07" db="EMBL/GenBank/DDBJ databases">
        <authorList>
            <person name="Peeters C."/>
        </authorList>
    </citation>
    <scope>NUCLEOTIDE SEQUENCE [LARGE SCALE GENOMIC DNA]</scope>
    <source>
        <strain evidence="3 4">LMG 18101</strain>
    </source>
</reference>
<keyword evidence="1" id="KW-0732">Signal</keyword>
<feature type="chain" id="PRO_5045115057" evidence="1">
    <location>
        <begin position="21"/>
        <end position="361"/>
    </location>
</feature>
<accession>A0ABM9K566</accession>
<dbReference type="Pfam" id="PF03781">
    <property type="entry name" value="FGE-sulfatase"/>
    <property type="match status" value="1"/>
</dbReference>
<evidence type="ECO:0000259" key="2">
    <source>
        <dbReference type="Pfam" id="PF03781"/>
    </source>
</evidence>
<dbReference type="Proteomes" id="UP001189757">
    <property type="component" value="Unassembled WGS sequence"/>
</dbReference>
<comment type="caution">
    <text evidence="3">The sequence shown here is derived from an EMBL/GenBank/DDBJ whole genome shotgun (WGS) entry which is preliminary data.</text>
</comment>
<proteinExistence type="predicted"/>
<protein>
    <submittedName>
        <fullName evidence="3">Formylglycine-generating enzyme</fullName>
        <ecNumber evidence="3">1.8.3.7</ecNumber>
    </submittedName>
</protein>
<dbReference type="SUPFAM" id="SSF56436">
    <property type="entry name" value="C-type lectin-like"/>
    <property type="match status" value="1"/>
</dbReference>